<evidence type="ECO:0000256" key="1">
    <source>
        <dbReference type="SAM" id="Phobius"/>
    </source>
</evidence>
<keyword evidence="1" id="KW-0472">Membrane</keyword>
<accession>A0ABU3H3E2</accession>
<dbReference type="EMBL" id="JAUSUY010000003">
    <property type="protein sequence ID" value="MDT3425334.1"/>
    <property type="molecule type" value="Genomic_DNA"/>
</dbReference>
<feature type="transmembrane region" description="Helical" evidence="1">
    <location>
        <begin position="30"/>
        <end position="48"/>
    </location>
</feature>
<sequence>MYDTVRSFATLEQQSMYENILKGMLSDEKTLTATLVIVTFLSIVVTFSPTTTSSDTVVTFNHGVNG</sequence>
<organism evidence="2 3">
    <name type="scientific">Paenibacillus forsythiae</name>
    <dbReference type="NCBI Taxonomy" id="365616"/>
    <lineage>
        <taxon>Bacteria</taxon>
        <taxon>Bacillati</taxon>
        <taxon>Bacillota</taxon>
        <taxon>Bacilli</taxon>
        <taxon>Bacillales</taxon>
        <taxon>Paenibacillaceae</taxon>
        <taxon>Paenibacillus</taxon>
    </lineage>
</organism>
<evidence type="ECO:0000313" key="3">
    <source>
        <dbReference type="Proteomes" id="UP001248709"/>
    </source>
</evidence>
<name>A0ABU3H3E2_9BACL</name>
<comment type="caution">
    <text evidence="2">The sequence shown here is derived from an EMBL/GenBank/DDBJ whole genome shotgun (WGS) entry which is preliminary data.</text>
</comment>
<gene>
    <name evidence="2" type="ORF">J2Z22_000850</name>
</gene>
<protein>
    <submittedName>
        <fullName evidence="2">Uncharacterized protein</fullName>
    </submittedName>
</protein>
<evidence type="ECO:0000313" key="2">
    <source>
        <dbReference type="EMBL" id="MDT3425334.1"/>
    </source>
</evidence>
<reference evidence="2 3" key="1">
    <citation type="submission" date="2023-07" db="EMBL/GenBank/DDBJ databases">
        <title>Genomic Encyclopedia of Type Strains, Phase IV (KMG-IV): sequencing the most valuable type-strain genomes for metagenomic binning, comparative biology and taxonomic classification.</title>
        <authorList>
            <person name="Goeker M."/>
        </authorList>
    </citation>
    <scope>NUCLEOTIDE SEQUENCE [LARGE SCALE GENOMIC DNA]</scope>
    <source>
        <strain evidence="2 3">T98</strain>
    </source>
</reference>
<keyword evidence="1" id="KW-0812">Transmembrane</keyword>
<proteinExistence type="predicted"/>
<keyword evidence="3" id="KW-1185">Reference proteome</keyword>
<keyword evidence="1" id="KW-1133">Transmembrane helix</keyword>
<dbReference type="Proteomes" id="UP001248709">
    <property type="component" value="Unassembled WGS sequence"/>
</dbReference>